<keyword evidence="3" id="KW-1185">Reference proteome</keyword>
<evidence type="ECO:0000313" key="2">
    <source>
        <dbReference type="EMBL" id="TWU04883.1"/>
    </source>
</evidence>
<accession>A0A5C6AY57</accession>
<name>A0A5C6AY57_9BACT</name>
<reference evidence="2 3" key="1">
    <citation type="submission" date="2019-02" db="EMBL/GenBank/DDBJ databases">
        <title>Deep-cultivation of Planctomycetes and their phenomic and genomic characterization uncovers novel biology.</title>
        <authorList>
            <person name="Wiegand S."/>
            <person name="Jogler M."/>
            <person name="Boedeker C."/>
            <person name="Pinto D."/>
            <person name="Vollmers J."/>
            <person name="Rivas-Marin E."/>
            <person name="Kohn T."/>
            <person name="Peeters S.H."/>
            <person name="Heuer A."/>
            <person name="Rast P."/>
            <person name="Oberbeckmann S."/>
            <person name="Bunk B."/>
            <person name="Jeske O."/>
            <person name="Meyerdierks A."/>
            <person name="Storesund J.E."/>
            <person name="Kallscheuer N."/>
            <person name="Luecker S."/>
            <person name="Lage O.M."/>
            <person name="Pohl T."/>
            <person name="Merkel B.J."/>
            <person name="Hornburger P."/>
            <person name="Mueller R.-W."/>
            <person name="Bruemmer F."/>
            <person name="Labrenz M."/>
            <person name="Spormann A.M."/>
            <person name="Op Den Camp H."/>
            <person name="Overmann J."/>
            <person name="Amann R."/>
            <person name="Jetten M.S.M."/>
            <person name="Mascher T."/>
            <person name="Medema M.H."/>
            <person name="Devos D.P."/>
            <person name="Kaster A.-K."/>
            <person name="Ovreas L."/>
            <person name="Rohde M."/>
            <person name="Galperin M.Y."/>
            <person name="Jogler C."/>
        </authorList>
    </citation>
    <scope>NUCLEOTIDE SEQUENCE [LARGE SCALE GENOMIC DNA]</scope>
    <source>
        <strain evidence="2 3">Pla52n</strain>
    </source>
</reference>
<feature type="compositionally biased region" description="Basic and acidic residues" evidence="1">
    <location>
        <begin position="143"/>
        <end position="152"/>
    </location>
</feature>
<dbReference type="RefSeq" id="WP_146520219.1">
    <property type="nucleotide sequence ID" value="NZ_CP151726.1"/>
</dbReference>
<feature type="region of interest" description="Disordered" evidence="1">
    <location>
        <begin position="143"/>
        <end position="163"/>
    </location>
</feature>
<sequence>MRWPTLPDYGCFLRWPENGQGFIHPDDVAIATRVLPSNRVMRRVSFDDTYYHFRYGNIRFRLRPCMWLPVRYEGADVGDRIETVGSGLDRELFVAEIWGMYFVRRKGCILYRLRRGQQVVPRLYARSEFRVLSEKVKVREGNTLHPRPRWDGSGETLDSLPAE</sequence>
<proteinExistence type="predicted"/>
<comment type="caution">
    <text evidence="2">The sequence shown here is derived from an EMBL/GenBank/DDBJ whole genome shotgun (WGS) entry which is preliminary data.</text>
</comment>
<gene>
    <name evidence="2" type="ORF">Pla52n_29280</name>
</gene>
<evidence type="ECO:0000256" key="1">
    <source>
        <dbReference type="SAM" id="MobiDB-lite"/>
    </source>
</evidence>
<organism evidence="2 3">
    <name type="scientific">Stieleria varia</name>
    <dbReference type="NCBI Taxonomy" id="2528005"/>
    <lineage>
        <taxon>Bacteria</taxon>
        <taxon>Pseudomonadati</taxon>
        <taxon>Planctomycetota</taxon>
        <taxon>Planctomycetia</taxon>
        <taxon>Pirellulales</taxon>
        <taxon>Pirellulaceae</taxon>
        <taxon>Stieleria</taxon>
    </lineage>
</organism>
<dbReference type="Proteomes" id="UP000320176">
    <property type="component" value="Unassembled WGS sequence"/>
</dbReference>
<protein>
    <submittedName>
        <fullName evidence="2">Uncharacterized protein</fullName>
    </submittedName>
</protein>
<dbReference type="OrthoDB" id="285761at2"/>
<evidence type="ECO:0000313" key="3">
    <source>
        <dbReference type="Proteomes" id="UP000320176"/>
    </source>
</evidence>
<dbReference type="AlphaFoldDB" id="A0A5C6AY57"/>
<dbReference type="EMBL" id="SJPN01000003">
    <property type="protein sequence ID" value="TWU04883.1"/>
    <property type="molecule type" value="Genomic_DNA"/>
</dbReference>